<organism evidence="3 4">
    <name type="scientific">Streptomyces litchfieldiae</name>
    <dbReference type="NCBI Taxonomy" id="3075543"/>
    <lineage>
        <taxon>Bacteria</taxon>
        <taxon>Bacillati</taxon>
        <taxon>Actinomycetota</taxon>
        <taxon>Actinomycetes</taxon>
        <taxon>Kitasatosporales</taxon>
        <taxon>Streptomycetaceae</taxon>
        <taxon>Streptomyces</taxon>
    </lineage>
</organism>
<sequence>MPVGGGPDACPTADRLAAFGGVAPAPRDSGRTRGNFHRPQRYHRRLRRAFSTSAPVSTWTGPSCERFHQHERSEGKRHTQAVIALARRRANVSRALVHDRRCHPPAPPVISTA</sequence>
<dbReference type="PANTHER" id="PTHR33055">
    <property type="entry name" value="TRANSPOSASE FOR INSERTION SEQUENCE ELEMENT IS1111A"/>
    <property type="match status" value="1"/>
</dbReference>
<comment type="caution">
    <text evidence="3">The sequence shown here is derived from an EMBL/GenBank/DDBJ whole genome shotgun (WGS) entry which is preliminary data.</text>
</comment>
<proteinExistence type="predicted"/>
<dbReference type="Pfam" id="PF02371">
    <property type="entry name" value="Transposase_20"/>
    <property type="match status" value="1"/>
</dbReference>
<dbReference type="Proteomes" id="UP001183246">
    <property type="component" value="Unassembled WGS sequence"/>
</dbReference>
<feature type="domain" description="Transposase IS116/IS110/IS902 C-terminal" evidence="2">
    <location>
        <begin position="6"/>
        <end position="68"/>
    </location>
</feature>
<protein>
    <submittedName>
        <fullName evidence="3">Transposase</fullName>
    </submittedName>
</protein>
<dbReference type="EMBL" id="JAVREL010000001">
    <property type="protein sequence ID" value="MDT0341113.1"/>
    <property type="molecule type" value="Genomic_DNA"/>
</dbReference>
<dbReference type="PANTHER" id="PTHR33055:SF3">
    <property type="entry name" value="PUTATIVE TRANSPOSASE FOR IS117-RELATED"/>
    <property type="match status" value="1"/>
</dbReference>
<feature type="region of interest" description="Disordered" evidence="1">
    <location>
        <begin position="20"/>
        <end position="40"/>
    </location>
</feature>
<gene>
    <name evidence="3" type="ORF">RM590_00325</name>
</gene>
<reference evidence="4" key="1">
    <citation type="submission" date="2023-07" db="EMBL/GenBank/DDBJ databases">
        <title>30 novel species of actinomycetes from the DSMZ collection.</title>
        <authorList>
            <person name="Nouioui I."/>
        </authorList>
    </citation>
    <scope>NUCLEOTIDE SEQUENCE [LARGE SCALE GENOMIC DNA]</scope>
    <source>
        <strain evidence="4">DSM 44938</strain>
    </source>
</reference>
<evidence type="ECO:0000256" key="1">
    <source>
        <dbReference type="SAM" id="MobiDB-lite"/>
    </source>
</evidence>
<evidence type="ECO:0000313" key="3">
    <source>
        <dbReference type="EMBL" id="MDT0341113.1"/>
    </source>
</evidence>
<keyword evidence="4" id="KW-1185">Reference proteome</keyword>
<evidence type="ECO:0000313" key="4">
    <source>
        <dbReference type="Proteomes" id="UP001183246"/>
    </source>
</evidence>
<name>A0ABU2MI69_9ACTN</name>
<dbReference type="RefSeq" id="WP_311702213.1">
    <property type="nucleotide sequence ID" value="NZ_JAVREL010000001.1"/>
</dbReference>
<dbReference type="InterPro" id="IPR003346">
    <property type="entry name" value="Transposase_20"/>
</dbReference>
<dbReference type="InterPro" id="IPR047650">
    <property type="entry name" value="Transpos_IS110"/>
</dbReference>
<accession>A0ABU2MI69</accession>
<evidence type="ECO:0000259" key="2">
    <source>
        <dbReference type="Pfam" id="PF02371"/>
    </source>
</evidence>